<organism evidence="2 3">
    <name type="scientific">Drechslerella stenobrocha 248</name>
    <dbReference type="NCBI Taxonomy" id="1043628"/>
    <lineage>
        <taxon>Eukaryota</taxon>
        <taxon>Fungi</taxon>
        <taxon>Dikarya</taxon>
        <taxon>Ascomycota</taxon>
        <taxon>Pezizomycotina</taxon>
        <taxon>Orbiliomycetes</taxon>
        <taxon>Orbiliales</taxon>
        <taxon>Orbiliaceae</taxon>
        <taxon>Drechslerella</taxon>
    </lineage>
</organism>
<proteinExistence type="predicted"/>
<dbReference type="EMBL" id="KI966436">
    <property type="protein sequence ID" value="EWC44683.1"/>
    <property type="molecule type" value="Genomic_DNA"/>
</dbReference>
<dbReference type="HOGENOM" id="CLU_1170623_0_0_1"/>
<dbReference type="InterPro" id="IPR011333">
    <property type="entry name" value="SKP1/BTB/POZ_sf"/>
</dbReference>
<dbReference type="PANTHER" id="PTHR47843">
    <property type="entry name" value="BTB DOMAIN-CONTAINING PROTEIN-RELATED"/>
    <property type="match status" value="1"/>
</dbReference>
<dbReference type="CDD" id="cd18186">
    <property type="entry name" value="BTB_POZ_ZBTB_KLHL-like"/>
    <property type="match status" value="1"/>
</dbReference>
<dbReference type="PROSITE" id="PS50097">
    <property type="entry name" value="BTB"/>
    <property type="match status" value="1"/>
</dbReference>
<evidence type="ECO:0000313" key="3">
    <source>
        <dbReference type="Proteomes" id="UP000024837"/>
    </source>
</evidence>
<evidence type="ECO:0000259" key="1">
    <source>
        <dbReference type="PROSITE" id="PS50097"/>
    </source>
</evidence>
<feature type="domain" description="BTB" evidence="1">
    <location>
        <begin position="38"/>
        <end position="107"/>
    </location>
</feature>
<dbReference type="SMART" id="SM00225">
    <property type="entry name" value="BTB"/>
    <property type="match status" value="1"/>
</dbReference>
<dbReference type="SUPFAM" id="SSF54695">
    <property type="entry name" value="POZ domain"/>
    <property type="match status" value="1"/>
</dbReference>
<dbReference type="Pfam" id="PF00651">
    <property type="entry name" value="BTB"/>
    <property type="match status" value="1"/>
</dbReference>
<keyword evidence="3" id="KW-1185">Reference proteome</keyword>
<protein>
    <recommendedName>
        <fullName evidence="1">BTB domain-containing protein</fullName>
    </recommendedName>
</protein>
<dbReference type="AlphaFoldDB" id="W7HXP1"/>
<name>W7HXP1_9PEZI</name>
<dbReference type="InterPro" id="IPR000210">
    <property type="entry name" value="BTB/POZ_dom"/>
</dbReference>
<reference evidence="2 3" key="1">
    <citation type="submission" date="2013-05" db="EMBL/GenBank/DDBJ databases">
        <title>Drechslerella stenobrocha genome reveals carnivorous origination and mechanical trapping mechanism of predatory fungi.</title>
        <authorList>
            <person name="Liu X."/>
            <person name="Zhang W."/>
            <person name="Liu K."/>
        </authorList>
    </citation>
    <scope>NUCLEOTIDE SEQUENCE [LARGE SCALE GENOMIC DNA]</scope>
    <source>
        <strain evidence="2 3">248</strain>
    </source>
</reference>
<accession>W7HXP1</accession>
<dbReference type="Gene3D" id="3.30.710.10">
    <property type="entry name" value="Potassium Channel Kv1.1, Chain A"/>
    <property type="match status" value="1"/>
</dbReference>
<dbReference type="Proteomes" id="UP000024837">
    <property type="component" value="Unassembled WGS sequence"/>
</dbReference>
<dbReference type="OrthoDB" id="6359816at2759"/>
<sequence>MSTENISKGGLITEFQLEMTADLSFTGFPKLLSNPAFADLTIHVGHPPQVYPVHRAILAERSTYFSAACTGRFIESDSQEIHLPEEDPKIFNLLLKYLYTGAFDQMAHRVSTIGGVLEAADYFGISSLRDLILQQVWKQLHAYAAMRSDSKRRNVSINEDTRNIYKILSVEYASMLLGTLHRTSYNKEKLRLIVKKMVQLGDLGKWLESTCFQECLDGNGPLARMILEAQLRGRWWW</sequence>
<gene>
    <name evidence="2" type="ORF">DRE_06579</name>
</gene>
<evidence type="ECO:0000313" key="2">
    <source>
        <dbReference type="EMBL" id="EWC44683.1"/>
    </source>
</evidence>